<reference evidence="4" key="1">
    <citation type="submission" date="2025-08" db="UniProtKB">
        <authorList>
            <consortium name="RefSeq"/>
        </authorList>
    </citation>
    <scope>IDENTIFICATION</scope>
</reference>
<dbReference type="PANTHER" id="PTHR22529:SF1">
    <property type="entry name" value="EPITHELIAL-STROMAL INTERACTION PROTEIN 1"/>
    <property type="match status" value="1"/>
</dbReference>
<keyword evidence="1" id="KW-0175">Coiled coil</keyword>
<dbReference type="CTD" id="94240"/>
<evidence type="ECO:0000256" key="1">
    <source>
        <dbReference type="SAM" id="Coils"/>
    </source>
</evidence>
<gene>
    <name evidence="4" type="primary">EPSTI1</name>
</gene>
<organism evidence="3 4">
    <name type="scientific">Pogona vitticeps</name>
    <name type="common">central bearded dragon</name>
    <dbReference type="NCBI Taxonomy" id="103695"/>
    <lineage>
        <taxon>Eukaryota</taxon>
        <taxon>Metazoa</taxon>
        <taxon>Chordata</taxon>
        <taxon>Craniata</taxon>
        <taxon>Vertebrata</taxon>
        <taxon>Euteleostomi</taxon>
        <taxon>Lepidosauria</taxon>
        <taxon>Squamata</taxon>
        <taxon>Bifurcata</taxon>
        <taxon>Unidentata</taxon>
        <taxon>Episquamata</taxon>
        <taxon>Toxicofera</taxon>
        <taxon>Iguania</taxon>
        <taxon>Acrodonta</taxon>
        <taxon>Agamidae</taxon>
        <taxon>Amphibolurinae</taxon>
        <taxon>Pogona</taxon>
    </lineage>
</organism>
<feature type="region of interest" description="Disordered" evidence="2">
    <location>
        <begin position="164"/>
        <end position="227"/>
    </location>
</feature>
<feature type="compositionally biased region" description="Basic and acidic residues" evidence="2">
    <location>
        <begin position="39"/>
        <end position="48"/>
    </location>
</feature>
<dbReference type="AlphaFoldDB" id="A0A6J0U333"/>
<protein>
    <submittedName>
        <fullName evidence="4">Epithelial-stromal interaction protein 1 isoform X1</fullName>
    </submittedName>
</protein>
<dbReference type="OrthoDB" id="10053624at2759"/>
<name>A0A6J0U333_9SAUR</name>
<sequence>MYGTRAGGGSGSRPDWRAAASSSDSRRYQAGDCFSQGEAARRDARDQETSEGQTPSLGLPEPRLGAHVAVPPNPTRRAQLQRVANKELEDLAKWKEQHKPGPITLTPQKLGGSASEAEVRQKQQLEHIQSKYKKKLKKEEYERIKREAEEADILKKKAIQREKANRLEEKGRQQEQQRQQMLEEDRYLQTTKFLNRLDRGSSERTSCETEHSSLESTAWARSHAHRQIQRQEENRILQRMKEEQRKKAELLALKQRQEERMRIEAHQNEQRRVNNAFLDRLQNNSQPGGIYQSGCLGNMHFSADSWDSCHSTWRNYLVSSFRDFFLFSISHHFI</sequence>
<feature type="region of interest" description="Disordered" evidence="2">
    <location>
        <begin position="1"/>
        <end position="74"/>
    </location>
</feature>
<dbReference type="PANTHER" id="PTHR22529">
    <property type="entry name" value="EPITHELIAL-STROMAL INTERACTION PROTEIN 1"/>
    <property type="match status" value="1"/>
</dbReference>
<feature type="compositionally biased region" description="Gly residues" evidence="2">
    <location>
        <begin position="1"/>
        <end position="11"/>
    </location>
</feature>
<keyword evidence="3" id="KW-1185">Reference proteome</keyword>
<evidence type="ECO:0000313" key="3">
    <source>
        <dbReference type="Proteomes" id="UP001652642"/>
    </source>
</evidence>
<proteinExistence type="predicted"/>
<feature type="compositionally biased region" description="Basic and acidic residues" evidence="2">
    <location>
        <begin position="195"/>
        <end position="213"/>
    </location>
</feature>
<dbReference type="GeneID" id="110080814"/>
<dbReference type="InterPro" id="IPR026185">
    <property type="entry name" value="EPSTI1"/>
</dbReference>
<feature type="region of interest" description="Disordered" evidence="2">
    <location>
        <begin position="97"/>
        <end position="117"/>
    </location>
</feature>
<feature type="compositionally biased region" description="Basic and acidic residues" evidence="2">
    <location>
        <begin position="164"/>
        <end position="187"/>
    </location>
</feature>
<feature type="coiled-coil region" evidence="1">
    <location>
        <begin position="240"/>
        <end position="276"/>
    </location>
</feature>
<dbReference type="RefSeq" id="XP_020652684.2">
    <property type="nucleotide sequence ID" value="XM_020797025.2"/>
</dbReference>
<accession>A0A6J0U333</accession>
<evidence type="ECO:0000313" key="4">
    <source>
        <dbReference type="RefSeq" id="XP_020652684.2"/>
    </source>
</evidence>
<evidence type="ECO:0000256" key="2">
    <source>
        <dbReference type="SAM" id="MobiDB-lite"/>
    </source>
</evidence>
<dbReference type="InParanoid" id="A0A6J0U333"/>
<dbReference type="Proteomes" id="UP001652642">
    <property type="component" value="Chromosome 3"/>
</dbReference>
<dbReference type="KEGG" id="pvt:110080814"/>